<organism evidence="2 3">
    <name type="scientific">Leifsonia virtsii</name>
    <dbReference type="NCBI Taxonomy" id="3035915"/>
    <lineage>
        <taxon>Bacteria</taxon>
        <taxon>Bacillati</taxon>
        <taxon>Actinomycetota</taxon>
        <taxon>Actinomycetes</taxon>
        <taxon>Micrococcales</taxon>
        <taxon>Microbacteriaceae</taxon>
        <taxon>Leifsonia</taxon>
    </lineage>
</organism>
<protein>
    <recommendedName>
        <fullName evidence="1">Phosphotyrosine protein phosphatase I domain-containing protein</fullName>
    </recommendedName>
</protein>
<name>A0ABT8IWA7_9MICO</name>
<dbReference type="Proteomes" id="UP001174210">
    <property type="component" value="Unassembled WGS sequence"/>
</dbReference>
<reference evidence="2" key="1">
    <citation type="submission" date="2023-03" db="EMBL/GenBank/DDBJ databases">
        <title>MT1 and MT2 Draft Genomes of Novel Species.</title>
        <authorList>
            <person name="Venkateswaran K."/>
        </authorList>
    </citation>
    <scope>NUCLEOTIDE SEQUENCE</scope>
    <source>
        <strain evidence="2">F6_8S_P_1A</strain>
    </source>
</reference>
<proteinExistence type="predicted"/>
<feature type="domain" description="Phosphotyrosine protein phosphatase I" evidence="1">
    <location>
        <begin position="7"/>
        <end position="186"/>
    </location>
</feature>
<dbReference type="Pfam" id="PF01451">
    <property type="entry name" value="LMWPc"/>
    <property type="match status" value="1"/>
</dbReference>
<sequence>MTSADPFRILAICTGNICRSPAMEAMLAAELADQRAFAVESAGTEAMTGWPAEPAMTRLLHARGLELGRHRARQVDPDLTRRSDLILTATYAHREWVASATPPAARRTFTLAEFAEIAGDAPAELSRRELVAWAAEHRPPRPIGRARSTRRGGAPGDIIDPYGRSDAIFTQSIAQIEPLTKAVAAALRARA</sequence>
<dbReference type="EMBL" id="JAROCB010000002">
    <property type="protein sequence ID" value="MDN4597096.1"/>
    <property type="molecule type" value="Genomic_DNA"/>
</dbReference>
<evidence type="ECO:0000313" key="3">
    <source>
        <dbReference type="Proteomes" id="UP001174210"/>
    </source>
</evidence>
<comment type="caution">
    <text evidence="2">The sequence shown here is derived from an EMBL/GenBank/DDBJ whole genome shotgun (WGS) entry which is preliminary data.</text>
</comment>
<keyword evidence="3" id="KW-1185">Reference proteome</keyword>
<evidence type="ECO:0000259" key="1">
    <source>
        <dbReference type="SMART" id="SM00226"/>
    </source>
</evidence>
<evidence type="ECO:0000313" key="2">
    <source>
        <dbReference type="EMBL" id="MDN4597096.1"/>
    </source>
</evidence>
<dbReference type="InterPro" id="IPR050438">
    <property type="entry name" value="LMW_PTPase"/>
</dbReference>
<dbReference type="InterPro" id="IPR023485">
    <property type="entry name" value="Ptyr_pPase"/>
</dbReference>
<dbReference type="PANTHER" id="PTHR11717">
    <property type="entry name" value="LOW MOLECULAR WEIGHT PROTEIN TYROSINE PHOSPHATASE"/>
    <property type="match status" value="1"/>
</dbReference>
<dbReference type="SUPFAM" id="SSF52788">
    <property type="entry name" value="Phosphotyrosine protein phosphatases I"/>
    <property type="match status" value="1"/>
</dbReference>
<dbReference type="InterPro" id="IPR036196">
    <property type="entry name" value="Ptyr_pPase_sf"/>
</dbReference>
<dbReference type="RefSeq" id="WP_301217741.1">
    <property type="nucleotide sequence ID" value="NZ_JAROCB010000002.1"/>
</dbReference>
<dbReference type="SMART" id="SM00226">
    <property type="entry name" value="LMWPc"/>
    <property type="match status" value="1"/>
</dbReference>
<accession>A0ABT8IWA7</accession>
<dbReference type="PANTHER" id="PTHR11717:SF31">
    <property type="entry name" value="LOW MOLECULAR WEIGHT PROTEIN-TYROSINE-PHOSPHATASE ETP-RELATED"/>
    <property type="match status" value="1"/>
</dbReference>
<dbReference type="Gene3D" id="3.40.50.2300">
    <property type="match status" value="1"/>
</dbReference>
<gene>
    <name evidence="2" type="ORF">P5G59_08080</name>
</gene>